<reference evidence="2" key="1">
    <citation type="submission" date="2009-09" db="EMBL/GenBank/DDBJ databases">
        <title>The complete genome of Nakamurella multipartita DSM 44233.</title>
        <authorList>
            <consortium name="US DOE Joint Genome Institute (JGI-PGF)"/>
            <person name="Lucas S."/>
            <person name="Copeland A."/>
            <person name="Lapidus A."/>
            <person name="Glavina del Rio T."/>
            <person name="Dalin E."/>
            <person name="Tice H."/>
            <person name="Bruce D."/>
            <person name="Goodwin L."/>
            <person name="Pitluck S."/>
            <person name="Kyrpides N."/>
            <person name="Mavromatis K."/>
            <person name="Ivanova N."/>
            <person name="Ovchinnikova G."/>
            <person name="Sims D."/>
            <person name="Meincke L."/>
            <person name="Brettin T."/>
            <person name="Detter J.C."/>
            <person name="Han C."/>
            <person name="Larimer F."/>
            <person name="Land M."/>
            <person name="Hauser L."/>
            <person name="Markowitz V."/>
            <person name="Cheng J.-F."/>
            <person name="Hugenholtz P."/>
            <person name="Woyke T."/>
            <person name="Wu D."/>
            <person name="Klenk H.-P."/>
            <person name="Eisen J.A."/>
        </authorList>
    </citation>
    <scope>NUCLEOTIDE SEQUENCE [LARGE SCALE GENOMIC DNA]</scope>
    <source>
        <strain evidence="2">ATCC 700099 / DSM 44233 / CIP 104796 / JCM 9543 / NBRC 105858 / Y-104</strain>
    </source>
</reference>
<dbReference type="EMBL" id="CP001737">
    <property type="protein sequence ID" value="ACV78877.1"/>
    <property type="molecule type" value="Genomic_DNA"/>
</dbReference>
<gene>
    <name evidence="1" type="ordered locus">Namu_2511</name>
</gene>
<keyword evidence="2" id="KW-1185">Reference proteome</keyword>
<dbReference type="RefSeq" id="WP_015747765.1">
    <property type="nucleotide sequence ID" value="NC_013235.1"/>
</dbReference>
<dbReference type="AlphaFoldDB" id="C8X6M2"/>
<dbReference type="STRING" id="479431.Namu_2511"/>
<evidence type="ECO:0000313" key="2">
    <source>
        <dbReference type="Proteomes" id="UP000002218"/>
    </source>
</evidence>
<sequence length="131" mass="14704">MGRSANPPGAFREHICYADFAWATNRIGPGEDVYLRHMFTPARYLVVGALSDSEFLARGERSGAPVLARLEPSRFRSENFVIFAGLVDNGRDAQDVMLDVDRCNTWFGLAPNPEIAGLRRRIRLRLLRNPG</sequence>
<name>C8X6M2_NAKMY</name>
<dbReference type="Proteomes" id="UP000002218">
    <property type="component" value="Chromosome"/>
</dbReference>
<dbReference type="InParanoid" id="C8X6M2"/>
<proteinExistence type="predicted"/>
<dbReference type="HOGENOM" id="CLU_1925332_0_0_11"/>
<protein>
    <submittedName>
        <fullName evidence="1">Uncharacterized protein</fullName>
    </submittedName>
</protein>
<reference evidence="1 2" key="2">
    <citation type="journal article" date="2010" name="Stand. Genomic Sci.">
        <title>Complete genome sequence of Nakamurella multipartita type strain (Y-104).</title>
        <authorList>
            <person name="Tice H."/>
            <person name="Mayilraj S."/>
            <person name="Sims D."/>
            <person name="Lapidus A."/>
            <person name="Nolan M."/>
            <person name="Lucas S."/>
            <person name="Glavina Del Rio T."/>
            <person name="Copeland A."/>
            <person name="Cheng J.F."/>
            <person name="Meincke L."/>
            <person name="Bruce D."/>
            <person name="Goodwin L."/>
            <person name="Pitluck S."/>
            <person name="Ivanova N."/>
            <person name="Mavromatis K."/>
            <person name="Ovchinnikova G."/>
            <person name="Pati A."/>
            <person name="Chen A."/>
            <person name="Palaniappan K."/>
            <person name="Land M."/>
            <person name="Hauser L."/>
            <person name="Chang Y.J."/>
            <person name="Jeffries C.D."/>
            <person name="Detter J.C."/>
            <person name="Brettin T."/>
            <person name="Rohde M."/>
            <person name="Goker M."/>
            <person name="Bristow J."/>
            <person name="Eisen J.A."/>
            <person name="Markowitz V."/>
            <person name="Hugenholtz P."/>
            <person name="Kyrpides N.C."/>
            <person name="Klenk H.P."/>
            <person name="Chen F."/>
        </authorList>
    </citation>
    <scope>NUCLEOTIDE SEQUENCE [LARGE SCALE GENOMIC DNA]</scope>
    <source>
        <strain evidence="2">ATCC 700099 / DSM 44233 / CIP 104796 / JCM 9543 / NBRC 105858 / Y-104</strain>
    </source>
</reference>
<organism evidence="1 2">
    <name type="scientific">Nakamurella multipartita (strain ATCC 700099 / DSM 44233 / CIP 104796 / JCM 9543 / NBRC 105858 / Y-104)</name>
    <name type="common">Microsphaera multipartita</name>
    <dbReference type="NCBI Taxonomy" id="479431"/>
    <lineage>
        <taxon>Bacteria</taxon>
        <taxon>Bacillati</taxon>
        <taxon>Actinomycetota</taxon>
        <taxon>Actinomycetes</taxon>
        <taxon>Nakamurellales</taxon>
        <taxon>Nakamurellaceae</taxon>
        <taxon>Nakamurella</taxon>
    </lineage>
</organism>
<evidence type="ECO:0000313" key="1">
    <source>
        <dbReference type="EMBL" id="ACV78877.1"/>
    </source>
</evidence>
<dbReference type="KEGG" id="nml:Namu_2511"/>
<accession>C8X6M2</accession>